<keyword evidence="2" id="KW-1185">Reference proteome</keyword>
<proteinExistence type="predicted"/>
<evidence type="ECO:0000313" key="2">
    <source>
        <dbReference type="Proteomes" id="UP000184121"/>
    </source>
</evidence>
<dbReference type="STRING" id="29534.SAMN05444366_3646"/>
<dbReference type="EMBL" id="FRBY01000005">
    <property type="protein sequence ID" value="SHM60309.1"/>
    <property type="molecule type" value="Genomic_DNA"/>
</dbReference>
<name>A0A1M7K4U0_9FLAO</name>
<sequence length="220" mass="25356">MKSKKNIITSKYFLLFLLFFSIIFTSHSQKQKCTIYFDDNTSITGLGKIKGDNFIKFKLDDEAKSTDYDPMIIDRIVIENDGVLQVYKYKKQKDGFPFWLKVITEGKVSLYKNEFSGHNFGPTMSNNGFNGFSGMNMVSNSVTIYYIAHGEEFEVSIITSLGSLSKNFKKTASEYFKDCPVLVEKINNKEYKKDDIYEVVKFYNLNCNTENTTTEIQSEN</sequence>
<accession>A0A1M7K4U0</accession>
<dbReference type="RefSeq" id="WP_072974673.1">
    <property type="nucleotide sequence ID" value="NZ_FRBY01000005.1"/>
</dbReference>
<reference evidence="2" key="1">
    <citation type="submission" date="2016-11" db="EMBL/GenBank/DDBJ databases">
        <authorList>
            <person name="Varghese N."/>
            <person name="Submissions S."/>
        </authorList>
    </citation>
    <scope>NUCLEOTIDE SEQUENCE [LARGE SCALE GENOMIC DNA]</scope>
    <source>
        <strain evidence="2">DSM 1811</strain>
    </source>
</reference>
<gene>
    <name evidence="1" type="ORF">SAMN05444366_3646</name>
</gene>
<dbReference type="AlphaFoldDB" id="A0A1M7K4U0"/>
<organism evidence="1 2">
    <name type="scientific">Flavobacterium saccharophilum</name>
    <dbReference type="NCBI Taxonomy" id="29534"/>
    <lineage>
        <taxon>Bacteria</taxon>
        <taxon>Pseudomonadati</taxon>
        <taxon>Bacteroidota</taxon>
        <taxon>Flavobacteriia</taxon>
        <taxon>Flavobacteriales</taxon>
        <taxon>Flavobacteriaceae</taxon>
        <taxon>Flavobacterium</taxon>
    </lineage>
</organism>
<evidence type="ECO:0000313" key="1">
    <source>
        <dbReference type="EMBL" id="SHM60309.1"/>
    </source>
</evidence>
<protein>
    <submittedName>
        <fullName evidence="1">Uncharacterized protein</fullName>
    </submittedName>
</protein>
<dbReference type="Proteomes" id="UP000184121">
    <property type="component" value="Unassembled WGS sequence"/>
</dbReference>
<dbReference type="OrthoDB" id="1117699at2"/>